<dbReference type="FunFam" id="3.20.20.300:FF:000001">
    <property type="entry name" value="Beta-hexosaminidase"/>
    <property type="match status" value="1"/>
</dbReference>
<dbReference type="STRING" id="61595.SAMN05421644_1566"/>
<dbReference type="NCBIfam" id="NF003740">
    <property type="entry name" value="PRK05337.1"/>
    <property type="match status" value="1"/>
</dbReference>
<proteinExistence type="inferred from homology"/>
<feature type="active site" description="Nucleophile" evidence="11">
    <location>
        <position position="252"/>
    </location>
</feature>
<comment type="catalytic activity">
    <reaction evidence="1 11">
        <text>Hydrolysis of terminal non-reducing N-acetyl-D-hexosamine residues in N-acetyl-beta-D-hexosaminides.</text>
        <dbReference type="EC" id="3.2.1.52"/>
    </reaction>
</comment>
<keyword evidence="2 11" id="KW-0963">Cytoplasm</keyword>
<dbReference type="OrthoDB" id="9786661at2"/>
<comment type="pathway">
    <text evidence="10 11">Cell wall biogenesis; peptidoglycan recycling.</text>
</comment>
<dbReference type="InterPro" id="IPR036962">
    <property type="entry name" value="Glyco_hydro_3_N_sf"/>
</dbReference>
<evidence type="ECO:0000256" key="3">
    <source>
        <dbReference type="ARBA" id="ARBA00022618"/>
    </source>
</evidence>
<evidence type="ECO:0000256" key="4">
    <source>
        <dbReference type="ARBA" id="ARBA00022801"/>
    </source>
</evidence>
<dbReference type="InterPro" id="IPR019800">
    <property type="entry name" value="Glyco_hydro_3_AS"/>
</dbReference>
<keyword evidence="5 11" id="KW-0133">Cell shape</keyword>
<reference evidence="14" key="1">
    <citation type="submission" date="2016-10" db="EMBL/GenBank/DDBJ databases">
        <authorList>
            <person name="Varghese N."/>
            <person name="Submissions S."/>
        </authorList>
    </citation>
    <scope>NUCLEOTIDE SEQUENCE [LARGE SCALE GENOMIC DNA]</scope>
    <source>
        <strain evidence="14">DSM 173</strain>
    </source>
</reference>
<feature type="binding site" evidence="11">
    <location>
        <position position="72"/>
    </location>
    <ligand>
        <name>substrate</name>
    </ligand>
</feature>
<feature type="active site" description="Proton donor/acceptor" evidence="11">
    <location>
        <position position="181"/>
    </location>
</feature>
<evidence type="ECO:0000256" key="5">
    <source>
        <dbReference type="ARBA" id="ARBA00022960"/>
    </source>
</evidence>
<feature type="binding site" evidence="11">
    <location>
        <position position="64"/>
    </location>
    <ligand>
        <name>substrate</name>
    </ligand>
</feature>
<evidence type="ECO:0000256" key="9">
    <source>
        <dbReference type="ARBA" id="ARBA00023316"/>
    </source>
</evidence>
<comment type="subcellular location">
    <subcellularLocation>
        <location evidence="11">Cytoplasm</location>
    </subcellularLocation>
</comment>
<feature type="site" description="Important for catalytic activity" evidence="11">
    <location>
        <position position="179"/>
    </location>
</feature>
<evidence type="ECO:0000256" key="1">
    <source>
        <dbReference type="ARBA" id="ARBA00001231"/>
    </source>
</evidence>
<sequence>MPLGPIMLDLAGTTLTAADRAVLRHPAVGGVILFARNYESPAQLAALTAAIHAVREPRLLIGVDQEGGRVQRFRDGFTRLPAAGRFGQLYQTRPAQARAAAESIAWLMAAELRAVGVDFSFAPVLDLDRGISQVIGDRGLSADPQTVGELASSWMRGTRQAGMACVGKHFPGHGGVAADSHTELPQDPRPFVDLDLADLVPFRRLIAQGLEAMMPAHVVYPRIDARPAGFSPFWLRTILRQQLEFQGVIFSDDLNMAAAAAGGEPVERAQAAISAGCDLLLICNNRPAAVAMLEAFAAHCDPATSLRLMRMHGRKPLDRAQLHEHPNWQRAVRYVAELESLDTLNLPFNDPTNPEPTL</sequence>
<dbReference type="InterPro" id="IPR017853">
    <property type="entry name" value="GH"/>
</dbReference>
<evidence type="ECO:0000256" key="6">
    <source>
        <dbReference type="ARBA" id="ARBA00022984"/>
    </source>
</evidence>
<evidence type="ECO:0000313" key="14">
    <source>
        <dbReference type="Proteomes" id="UP000198672"/>
    </source>
</evidence>
<feature type="binding site" evidence="11">
    <location>
        <begin position="168"/>
        <end position="169"/>
    </location>
    <ligand>
        <name>substrate</name>
    </ligand>
</feature>
<dbReference type="Proteomes" id="UP000198672">
    <property type="component" value="Unassembled WGS sequence"/>
</dbReference>
<keyword evidence="9 11" id="KW-0961">Cell wall biogenesis/degradation</keyword>
<dbReference type="GO" id="GO:0009254">
    <property type="term" value="P:peptidoglycan turnover"/>
    <property type="evidence" value="ECO:0007669"/>
    <property type="project" value="UniProtKB-UniRule"/>
</dbReference>
<comment type="similarity">
    <text evidence="11">Belongs to the glycosyl hydrolase 3 family. NagZ subfamily.</text>
</comment>
<dbReference type="InterPro" id="IPR001764">
    <property type="entry name" value="Glyco_hydro_3_N"/>
</dbReference>
<keyword evidence="14" id="KW-1185">Reference proteome</keyword>
<dbReference type="PANTHER" id="PTHR30480">
    <property type="entry name" value="BETA-HEXOSAMINIDASE-RELATED"/>
    <property type="match status" value="1"/>
</dbReference>
<dbReference type="GO" id="GO:0005975">
    <property type="term" value="P:carbohydrate metabolic process"/>
    <property type="evidence" value="ECO:0007669"/>
    <property type="project" value="InterPro"/>
</dbReference>
<dbReference type="InterPro" id="IPR022956">
    <property type="entry name" value="Beta_hexosaminidase_bac"/>
</dbReference>
<dbReference type="EC" id="3.2.1.52" evidence="11"/>
<keyword evidence="7 11" id="KW-0326">Glycosidase</keyword>
<keyword evidence="3 11" id="KW-0132">Cell division</keyword>
<dbReference type="SUPFAM" id="SSF51445">
    <property type="entry name" value="(Trans)glycosidases"/>
    <property type="match status" value="1"/>
</dbReference>
<keyword evidence="4 11" id="KW-0378">Hydrolase</keyword>
<dbReference type="GO" id="GO:0009252">
    <property type="term" value="P:peptidoglycan biosynthetic process"/>
    <property type="evidence" value="ECO:0007669"/>
    <property type="project" value="UniProtKB-KW"/>
</dbReference>
<name>A0A1H3JCS1_ALLWA</name>
<dbReference type="GO" id="GO:0051301">
    <property type="term" value="P:cell division"/>
    <property type="evidence" value="ECO:0007669"/>
    <property type="project" value="UniProtKB-KW"/>
</dbReference>
<feature type="binding site" evidence="11">
    <location>
        <position position="138"/>
    </location>
    <ligand>
        <name>substrate</name>
    </ligand>
</feature>
<organism evidence="13 14">
    <name type="scientific">Allochromatium warmingii</name>
    <name type="common">Chromatium warmingii</name>
    <dbReference type="NCBI Taxonomy" id="61595"/>
    <lineage>
        <taxon>Bacteria</taxon>
        <taxon>Pseudomonadati</taxon>
        <taxon>Pseudomonadota</taxon>
        <taxon>Gammaproteobacteria</taxon>
        <taxon>Chromatiales</taxon>
        <taxon>Chromatiaceae</taxon>
        <taxon>Allochromatium</taxon>
    </lineage>
</organism>
<dbReference type="Gene3D" id="3.20.20.300">
    <property type="entry name" value="Glycoside hydrolase, family 3, N-terminal domain"/>
    <property type="match status" value="1"/>
</dbReference>
<dbReference type="GO" id="GO:0008360">
    <property type="term" value="P:regulation of cell shape"/>
    <property type="evidence" value="ECO:0007669"/>
    <property type="project" value="UniProtKB-KW"/>
</dbReference>
<comment type="function">
    <text evidence="11">Plays a role in peptidoglycan recycling by cleaving the terminal beta-1,4-linked N-acetylglucosamine (GlcNAc) from peptide-linked peptidoglycan fragments, giving rise to free GlcNAc, anhydro-N-acetylmuramic acid and anhydro-N-acetylmuramic acid-linked peptides.</text>
</comment>
<evidence type="ECO:0000313" key="13">
    <source>
        <dbReference type="EMBL" id="SDY37773.1"/>
    </source>
</evidence>
<dbReference type="AlphaFoldDB" id="A0A1H3JCS1"/>
<feature type="domain" description="Glycoside hydrolase family 3 N-terminal" evidence="12">
    <location>
        <begin position="16"/>
        <end position="294"/>
    </location>
</feature>
<evidence type="ECO:0000256" key="8">
    <source>
        <dbReference type="ARBA" id="ARBA00023306"/>
    </source>
</evidence>
<dbReference type="GO" id="GO:0071555">
    <property type="term" value="P:cell wall organization"/>
    <property type="evidence" value="ECO:0007669"/>
    <property type="project" value="UniProtKB-KW"/>
</dbReference>
<evidence type="ECO:0000256" key="10">
    <source>
        <dbReference type="ARBA" id="ARBA00037880"/>
    </source>
</evidence>
<evidence type="ECO:0000256" key="7">
    <source>
        <dbReference type="ARBA" id="ARBA00023295"/>
    </source>
</evidence>
<gene>
    <name evidence="11" type="primary">nagZ</name>
    <name evidence="13" type="ORF">SAMN05421644_1566</name>
</gene>
<dbReference type="Pfam" id="PF00933">
    <property type="entry name" value="Glyco_hydro_3"/>
    <property type="match status" value="1"/>
</dbReference>
<dbReference type="PROSITE" id="PS00775">
    <property type="entry name" value="GLYCOSYL_HYDROL_F3"/>
    <property type="match status" value="1"/>
</dbReference>
<accession>A0A1H3JCS1</accession>
<dbReference type="GO" id="GO:0005737">
    <property type="term" value="C:cytoplasm"/>
    <property type="evidence" value="ECO:0007669"/>
    <property type="project" value="UniProtKB-SubCell"/>
</dbReference>
<dbReference type="GO" id="GO:0004563">
    <property type="term" value="F:beta-N-acetylhexosaminidase activity"/>
    <property type="evidence" value="ECO:0007669"/>
    <property type="project" value="UniProtKB-UniRule"/>
</dbReference>
<dbReference type="HAMAP" id="MF_00364">
    <property type="entry name" value="NagZ"/>
    <property type="match status" value="1"/>
</dbReference>
<dbReference type="RefSeq" id="WP_091335206.1">
    <property type="nucleotide sequence ID" value="NZ_FNOW01000056.1"/>
</dbReference>
<dbReference type="InterPro" id="IPR050226">
    <property type="entry name" value="NagZ_Beta-hexosaminidase"/>
</dbReference>
<evidence type="ECO:0000259" key="12">
    <source>
        <dbReference type="Pfam" id="PF00933"/>
    </source>
</evidence>
<keyword evidence="8 11" id="KW-0131">Cell cycle</keyword>
<dbReference type="PANTHER" id="PTHR30480:SF13">
    <property type="entry name" value="BETA-HEXOSAMINIDASE"/>
    <property type="match status" value="1"/>
</dbReference>
<protein>
    <recommendedName>
        <fullName evidence="11">Beta-hexosaminidase</fullName>
        <ecNumber evidence="11">3.2.1.52</ecNumber>
    </recommendedName>
    <alternativeName>
        <fullName evidence="11">Beta-N-acetylhexosaminidase</fullName>
    </alternativeName>
    <alternativeName>
        <fullName evidence="11">N-acetyl-beta-glucosaminidase</fullName>
    </alternativeName>
</protein>
<keyword evidence="6 11" id="KW-0573">Peptidoglycan synthesis</keyword>
<dbReference type="EMBL" id="FNOW01000056">
    <property type="protein sequence ID" value="SDY37773.1"/>
    <property type="molecule type" value="Genomic_DNA"/>
</dbReference>
<dbReference type="UniPathway" id="UPA00544"/>
<evidence type="ECO:0000256" key="2">
    <source>
        <dbReference type="ARBA" id="ARBA00022490"/>
    </source>
</evidence>
<evidence type="ECO:0000256" key="11">
    <source>
        <dbReference type="HAMAP-Rule" id="MF_00364"/>
    </source>
</evidence>